<evidence type="ECO:0000313" key="3">
    <source>
        <dbReference type="Proteomes" id="UP001229421"/>
    </source>
</evidence>
<keyword evidence="3" id="KW-1185">Reference proteome</keyword>
<name>A0AAD8JMI2_TARER</name>
<dbReference type="Proteomes" id="UP001229421">
    <property type="component" value="Unassembled WGS sequence"/>
</dbReference>
<keyword evidence="1" id="KW-0472">Membrane</keyword>
<evidence type="ECO:0000313" key="2">
    <source>
        <dbReference type="EMBL" id="KAK1406356.1"/>
    </source>
</evidence>
<comment type="caution">
    <text evidence="2">The sequence shown here is derived from an EMBL/GenBank/DDBJ whole genome shotgun (WGS) entry which is preliminary data.</text>
</comment>
<organism evidence="2 3">
    <name type="scientific">Tagetes erecta</name>
    <name type="common">African marigold</name>
    <dbReference type="NCBI Taxonomy" id="13708"/>
    <lineage>
        <taxon>Eukaryota</taxon>
        <taxon>Viridiplantae</taxon>
        <taxon>Streptophyta</taxon>
        <taxon>Embryophyta</taxon>
        <taxon>Tracheophyta</taxon>
        <taxon>Spermatophyta</taxon>
        <taxon>Magnoliopsida</taxon>
        <taxon>eudicotyledons</taxon>
        <taxon>Gunneridae</taxon>
        <taxon>Pentapetalae</taxon>
        <taxon>asterids</taxon>
        <taxon>campanulids</taxon>
        <taxon>Asterales</taxon>
        <taxon>Asteraceae</taxon>
        <taxon>Asteroideae</taxon>
        <taxon>Heliantheae alliance</taxon>
        <taxon>Tageteae</taxon>
        <taxon>Tagetes</taxon>
    </lineage>
</organism>
<keyword evidence="1" id="KW-1133">Transmembrane helix</keyword>
<evidence type="ECO:0000256" key="1">
    <source>
        <dbReference type="SAM" id="Phobius"/>
    </source>
</evidence>
<feature type="transmembrane region" description="Helical" evidence="1">
    <location>
        <begin position="21"/>
        <end position="37"/>
    </location>
</feature>
<feature type="transmembrane region" description="Helical" evidence="1">
    <location>
        <begin position="49"/>
        <end position="66"/>
    </location>
</feature>
<reference evidence="2" key="1">
    <citation type="journal article" date="2023" name="bioRxiv">
        <title>Improved chromosome-level genome assembly for marigold (Tagetes erecta).</title>
        <authorList>
            <person name="Jiang F."/>
            <person name="Yuan L."/>
            <person name="Wang S."/>
            <person name="Wang H."/>
            <person name="Xu D."/>
            <person name="Wang A."/>
            <person name="Fan W."/>
        </authorList>
    </citation>
    <scope>NUCLEOTIDE SEQUENCE</scope>
    <source>
        <strain evidence="2">WSJ</strain>
        <tissue evidence="2">Leaf</tissue>
    </source>
</reference>
<dbReference type="AlphaFoldDB" id="A0AAD8JMI2"/>
<keyword evidence="1" id="KW-0812">Transmembrane</keyword>
<gene>
    <name evidence="2" type="ORF">QVD17_41650</name>
</gene>
<sequence length="68" mass="7861">MKIVFNFNTDLVHTDAERLEILVVGFLLFFDMLFTRARMMDGEYESSTIVSANELIGFLIGMVRLLKK</sequence>
<protein>
    <submittedName>
        <fullName evidence="2">Uncharacterized protein</fullName>
    </submittedName>
</protein>
<proteinExistence type="predicted"/>
<dbReference type="EMBL" id="JAUHHV010000012">
    <property type="protein sequence ID" value="KAK1406356.1"/>
    <property type="molecule type" value="Genomic_DNA"/>
</dbReference>
<accession>A0AAD8JMI2</accession>